<evidence type="ECO:0000313" key="5">
    <source>
        <dbReference type="Proteomes" id="UP001363622"/>
    </source>
</evidence>
<name>A0ABR1L160_9PEZI</name>
<dbReference type="Proteomes" id="UP001363622">
    <property type="component" value="Unassembled WGS sequence"/>
</dbReference>
<feature type="domain" description="Apiosidase-like catalytic" evidence="3">
    <location>
        <begin position="169"/>
        <end position="257"/>
    </location>
</feature>
<feature type="region of interest" description="Disordered" evidence="1">
    <location>
        <begin position="1"/>
        <end position="20"/>
    </location>
</feature>
<sequence>MPQDANLSFPSFPDKLPAATRPDLVRVAGAARAQRVDASLRVQSRNNEVQTKQFPEKRYHEEKETLIGNKSHALLKPKLSPSPPTLGQPAILDASDVGHPFHPLRSADCHQASQKAVRIFDGAAAPDTSCGDRPSETKFGHSAAVNHLTTHAFLACLCAGAFLKRPGESDLVFDNGDPTTPNAGNFSFVDWVTTCAAEYGILICFVPTWGRYVSRGWYGTEGLVLFNESNAEVFGYFLGKRYPDIPKMMGGDTNGFGADNVPHGGRIGLRTQTPGLLTHSCPGPMVIEMRSQFAGPVMDVKSHYEPANIAFNDSKPLWNASHVRHGFYSARSFERLSGIASPAHCNEPQLSLSPNASWHEGLHVPSAKQTGFVWKLFSSLPRSLSDALEPAKHLVSSPPAGQSVDILGFVQDRYVWGEPAGVLVDAWWFDPRTAERKAAVEEAAFAAQGKKTFTPPTSGGVDDDWVLEIKATSACW</sequence>
<evidence type="ECO:0000313" key="4">
    <source>
        <dbReference type="EMBL" id="KAK7524828.1"/>
    </source>
</evidence>
<gene>
    <name evidence="4" type="ORF">IWZ03DRAFT_403715</name>
</gene>
<dbReference type="PANTHER" id="PTHR37836">
    <property type="entry name" value="LMO1036 PROTEIN"/>
    <property type="match status" value="1"/>
</dbReference>
<dbReference type="InterPro" id="IPR025277">
    <property type="entry name" value="Apiosidase-like_cat_dom"/>
</dbReference>
<dbReference type="Pfam" id="PF13204">
    <property type="entry name" value="Apiosidase"/>
    <property type="match status" value="2"/>
</dbReference>
<feature type="domain" description="Apiosidase-like catalytic" evidence="3">
    <location>
        <begin position="289"/>
        <end position="381"/>
    </location>
</feature>
<proteinExistence type="predicted"/>
<evidence type="ECO:0000259" key="2">
    <source>
        <dbReference type="Pfam" id="PF12904"/>
    </source>
</evidence>
<keyword evidence="5" id="KW-1185">Reference proteome</keyword>
<dbReference type="InterPro" id="IPR024749">
    <property type="entry name" value="Collagen-bd_put"/>
</dbReference>
<evidence type="ECO:0000259" key="3">
    <source>
        <dbReference type="Pfam" id="PF13204"/>
    </source>
</evidence>
<dbReference type="PANTHER" id="PTHR37836:SF2">
    <property type="entry name" value="DUF4038 DOMAIN-CONTAINING PROTEIN"/>
    <property type="match status" value="1"/>
</dbReference>
<dbReference type="EMBL" id="JBBPHU010000001">
    <property type="protein sequence ID" value="KAK7524828.1"/>
    <property type="molecule type" value="Genomic_DNA"/>
</dbReference>
<protein>
    <recommendedName>
        <fullName evidence="6">DUF4038 domain-containing protein</fullName>
    </recommendedName>
</protein>
<accession>A0ABR1L160</accession>
<feature type="domain" description="Putative collagen-binding" evidence="2">
    <location>
        <begin position="424"/>
        <end position="467"/>
    </location>
</feature>
<dbReference type="Gene3D" id="3.20.20.80">
    <property type="entry name" value="Glycosidases"/>
    <property type="match status" value="1"/>
</dbReference>
<dbReference type="Pfam" id="PF12904">
    <property type="entry name" value="Collagen_bind_2"/>
    <property type="match status" value="1"/>
</dbReference>
<reference evidence="4 5" key="1">
    <citation type="submission" date="2024-04" db="EMBL/GenBank/DDBJ databases">
        <title>Phyllosticta paracitricarpa is synonymous to the EU quarantine fungus P. citricarpa based on phylogenomic analyses.</title>
        <authorList>
            <consortium name="Lawrence Berkeley National Laboratory"/>
            <person name="Van Ingen-Buijs V.A."/>
            <person name="Van Westerhoven A.C."/>
            <person name="Haridas S."/>
            <person name="Skiadas P."/>
            <person name="Martin F."/>
            <person name="Groenewald J.Z."/>
            <person name="Crous P.W."/>
            <person name="Seidl M.F."/>
        </authorList>
    </citation>
    <scope>NUCLEOTIDE SEQUENCE [LARGE SCALE GENOMIC DNA]</scope>
    <source>
        <strain evidence="4 5">CBS 123371</strain>
    </source>
</reference>
<comment type="caution">
    <text evidence="4">The sequence shown here is derived from an EMBL/GenBank/DDBJ whole genome shotgun (WGS) entry which is preliminary data.</text>
</comment>
<evidence type="ECO:0008006" key="6">
    <source>
        <dbReference type="Google" id="ProtNLM"/>
    </source>
</evidence>
<organism evidence="4 5">
    <name type="scientific">Phyllosticta citriasiana</name>
    <dbReference type="NCBI Taxonomy" id="595635"/>
    <lineage>
        <taxon>Eukaryota</taxon>
        <taxon>Fungi</taxon>
        <taxon>Dikarya</taxon>
        <taxon>Ascomycota</taxon>
        <taxon>Pezizomycotina</taxon>
        <taxon>Dothideomycetes</taxon>
        <taxon>Dothideomycetes incertae sedis</taxon>
        <taxon>Botryosphaeriales</taxon>
        <taxon>Phyllostictaceae</taxon>
        <taxon>Phyllosticta</taxon>
    </lineage>
</organism>
<evidence type="ECO:0000256" key="1">
    <source>
        <dbReference type="SAM" id="MobiDB-lite"/>
    </source>
</evidence>